<dbReference type="Pfam" id="PF14498">
    <property type="entry name" value="Glyco_hyd_65N_2"/>
    <property type="match status" value="1"/>
</dbReference>
<dbReference type="Pfam" id="PF22124">
    <property type="entry name" value="Glyco_hydro_95_cat"/>
    <property type="match status" value="1"/>
</dbReference>
<reference evidence="4" key="1">
    <citation type="submission" date="2020-12" db="EMBL/GenBank/DDBJ databases">
        <title>Snuella sp. nov., isolated from sediment in Incheon.</title>
        <authorList>
            <person name="Kim W."/>
        </authorList>
    </citation>
    <scope>NUCLEOTIDE SEQUENCE</scope>
    <source>
        <strain evidence="4">CAU 1569</strain>
    </source>
</reference>
<dbReference type="InterPro" id="IPR008928">
    <property type="entry name" value="6-hairpin_glycosidase_sf"/>
</dbReference>
<dbReference type="PANTHER" id="PTHR31084:SF0">
    <property type="entry name" value="ALPHA-L-FUCOSIDASE 2"/>
    <property type="match status" value="1"/>
</dbReference>
<dbReference type="AlphaFoldDB" id="A0A8J7J978"/>
<evidence type="ECO:0000259" key="3">
    <source>
        <dbReference type="Pfam" id="PF22124"/>
    </source>
</evidence>
<feature type="domain" description="Alpha fucosidase A-like C-terminal" evidence="2">
    <location>
        <begin position="669"/>
        <end position="728"/>
    </location>
</feature>
<gene>
    <name evidence="4" type="ORF">JF259_01130</name>
</gene>
<dbReference type="InterPro" id="IPR049053">
    <property type="entry name" value="AFCA-like_C"/>
</dbReference>
<keyword evidence="5" id="KW-1185">Reference proteome</keyword>
<dbReference type="SUPFAM" id="SSF48208">
    <property type="entry name" value="Six-hairpin glycosidases"/>
    <property type="match status" value="1"/>
</dbReference>
<dbReference type="PROSITE" id="PS51257">
    <property type="entry name" value="PROKAR_LIPOPROTEIN"/>
    <property type="match status" value="1"/>
</dbReference>
<dbReference type="GO" id="GO:0005975">
    <property type="term" value="P:carbohydrate metabolic process"/>
    <property type="evidence" value="ECO:0007669"/>
    <property type="project" value="InterPro"/>
</dbReference>
<feature type="domain" description="Glycosyl hydrolase family 95 N-terminal" evidence="1">
    <location>
        <begin position="34"/>
        <end position="174"/>
    </location>
</feature>
<accession>A0A8J7J978</accession>
<comment type="caution">
    <text evidence="4">The sequence shown here is derived from an EMBL/GenBank/DDBJ whole genome shotgun (WGS) entry which is preliminary data.</text>
</comment>
<dbReference type="GO" id="GO:0004560">
    <property type="term" value="F:alpha-L-fucosidase activity"/>
    <property type="evidence" value="ECO:0007669"/>
    <property type="project" value="TreeGrafter"/>
</dbReference>
<evidence type="ECO:0000259" key="1">
    <source>
        <dbReference type="Pfam" id="PF14498"/>
    </source>
</evidence>
<evidence type="ECO:0008006" key="6">
    <source>
        <dbReference type="Google" id="ProtNLM"/>
    </source>
</evidence>
<dbReference type="PANTHER" id="PTHR31084">
    <property type="entry name" value="ALPHA-L-FUCOSIDASE 2"/>
    <property type="match status" value="1"/>
</dbReference>
<dbReference type="InterPro" id="IPR012341">
    <property type="entry name" value="6hp_glycosidase-like_sf"/>
</dbReference>
<dbReference type="Gene3D" id="2.70.98.50">
    <property type="entry name" value="putative glycoside hydrolase family protein from bacillus halodurans"/>
    <property type="match status" value="1"/>
</dbReference>
<name>A0A8J7J978_9FLAO</name>
<proteinExistence type="predicted"/>
<protein>
    <recommendedName>
        <fullName evidence="6">Glycosyl hydrolase family 95 N-terminal domain-containing protein</fullName>
    </recommendedName>
</protein>
<evidence type="ECO:0000259" key="2">
    <source>
        <dbReference type="Pfam" id="PF21307"/>
    </source>
</evidence>
<organism evidence="4 5">
    <name type="scientific">Snuella sedimenti</name>
    <dbReference type="NCBI Taxonomy" id="2798802"/>
    <lineage>
        <taxon>Bacteria</taxon>
        <taxon>Pseudomonadati</taxon>
        <taxon>Bacteroidota</taxon>
        <taxon>Flavobacteriia</taxon>
        <taxon>Flavobacteriales</taxon>
        <taxon>Flavobacteriaceae</taxon>
        <taxon>Snuella</taxon>
    </lineage>
</organism>
<dbReference type="RefSeq" id="WP_199112315.1">
    <property type="nucleotide sequence ID" value="NZ_JAELVQ010000001.1"/>
</dbReference>
<dbReference type="Proteomes" id="UP000610931">
    <property type="component" value="Unassembled WGS sequence"/>
</dbReference>
<dbReference type="Gene3D" id="1.50.10.10">
    <property type="match status" value="1"/>
</dbReference>
<feature type="domain" description="Glycosyl hydrolase family 95 catalytic" evidence="3">
    <location>
        <begin position="311"/>
        <end position="667"/>
    </location>
</feature>
<dbReference type="EMBL" id="JAELVQ010000001">
    <property type="protein sequence ID" value="MBJ6366679.1"/>
    <property type="molecule type" value="Genomic_DNA"/>
</dbReference>
<evidence type="ECO:0000313" key="4">
    <source>
        <dbReference type="EMBL" id="MBJ6366679.1"/>
    </source>
</evidence>
<sequence length="764" mass="87402">MKQRLVVFTIGLLVSCSKPNTDVQITFNKHDLVSTTLAKSWDEGIPLGNGMIGALVWQKEDKLRFSLDRADLWDLRPMDIKNKEEWKYSWIVEQRKKGTFHEVINKLDRIYDDNPAPTKIPGAALEFNIAQLGEVEHVRLSILDAVCKVKWKNNTELTTFVNGAKNVGWFRFEGVDANFSPVISPPNYDKGDLNKEANSLNTQDLITLGYTQGNVTKTPNSQYYIQEGWGGFKYHVYVEWKYINNGLEGCWSITSEYPKWEKKAGAIAIVKGNMNEGYKKQFVTHKAWWKTFWEKSKVNVPDPIIEKQWYLEQYKFGSAARKDAPPISLQAVWTADNGTIPPWKGDYHHDLNTQLSYWPAYSGNHLDLEEGFLNWLWRYRGTFKKFTRDFFETNGMNVPGTTSLDGIGMGGWSQYAYTPTASAWLSHHFYLHWRYSMDREFLKERAYPWIKDVAVFLEELSEEGADGKLKLPLSSSPEIFNNEAKAWFYEITNYDLALMRWTFEKASELALELGEVKDSKRWKTILLKLPEYAVDSETGLMYAPGFPCSESHRHFSQLMAIHPLGTIDWSQGKASQEIIINSVKNLKTLGTDWWTGYSFSWLANIQARMYDGEAAAKTLRIFAENFCLPNSFHVNGEQYNKGYSKFKYRPFTLEGNFAFAAAVQEMLVQSHTGIVQVFPAIPDDWADVSFDTLRAEGAFLVSGKKEAGEVVQVSIHAEKGGVLKLKNPFGDRNFILDATYTLEDGIIIIQTQANQKINIIADEV</sequence>
<dbReference type="Pfam" id="PF21307">
    <property type="entry name" value="Glyco_hydro_95_C"/>
    <property type="match status" value="1"/>
</dbReference>
<evidence type="ECO:0000313" key="5">
    <source>
        <dbReference type="Proteomes" id="UP000610931"/>
    </source>
</evidence>
<dbReference type="InterPro" id="IPR027414">
    <property type="entry name" value="GH95_N_dom"/>
</dbReference>
<dbReference type="InterPro" id="IPR054363">
    <property type="entry name" value="GH95_cat"/>
</dbReference>